<dbReference type="InterPro" id="IPR008920">
    <property type="entry name" value="TF_FadR/GntR_C"/>
</dbReference>
<organism evidence="5 6">
    <name type="scientific">Rhizobium meliloti (strain 1021)</name>
    <name type="common">Ensifer meliloti</name>
    <name type="synonym">Sinorhizobium meliloti</name>
    <dbReference type="NCBI Taxonomy" id="266834"/>
    <lineage>
        <taxon>Bacteria</taxon>
        <taxon>Pseudomonadati</taxon>
        <taxon>Pseudomonadota</taxon>
        <taxon>Alphaproteobacteria</taxon>
        <taxon>Hyphomicrobiales</taxon>
        <taxon>Rhizobiaceae</taxon>
        <taxon>Sinorhizobium/Ensifer group</taxon>
        <taxon>Sinorhizobium</taxon>
    </lineage>
</organism>
<reference evidence="6" key="2">
    <citation type="journal article" date="2001" name="Science">
        <title>The composite genome of the legume symbiont Sinorhizobium meliloti.</title>
        <authorList>
            <person name="Galibert F."/>
            <person name="Finan T.M."/>
            <person name="Long S.R."/>
            <person name="Puehler A."/>
            <person name="Abola P."/>
            <person name="Ampe F."/>
            <person name="Barloy-Hubler F."/>
            <person name="Barnett M.J."/>
            <person name="Becker A."/>
            <person name="Boistard P."/>
            <person name="Bothe G."/>
            <person name="Boutry M."/>
            <person name="Bowser L."/>
            <person name="Buhrmester J."/>
            <person name="Cadieu E."/>
            <person name="Capela D."/>
            <person name="Chain P."/>
            <person name="Cowie A."/>
            <person name="Davis R.W."/>
            <person name="Dreano S."/>
            <person name="Federspiel N.A."/>
            <person name="Fisher R.F."/>
            <person name="Gloux S."/>
            <person name="Godrie T."/>
            <person name="Goffeau A."/>
            <person name="Golding B."/>
            <person name="Gouzy J."/>
            <person name="Gurjal M."/>
            <person name="Hernandez-Lucas I."/>
            <person name="Hong A."/>
            <person name="Huizar L."/>
            <person name="Hyman R.W."/>
            <person name="Jones T."/>
            <person name="Kahn D."/>
            <person name="Kahn M.L."/>
            <person name="Kalman S."/>
            <person name="Keating D.H."/>
            <person name="Kiss E."/>
            <person name="Komp C."/>
            <person name="Lelaure V."/>
            <person name="Masuy D."/>
            <person name="Palm C."/>
            <person name="Peck M.C."/>
            <person name="Pohl T.M."/>
            <person name="Portetelle D."/>
            <person name="Purnelle B."/>
            <person name="Ramsperger U."/>
            <person name="Surzycki R."/>
            <person name="Thebault P."/>
            <person name="Vandenbol M."/>
            <person name="Vorhoelter F.J."/>
            <person name="Weidner S."/>
            <person name="Wells D.H."/>
            <person name="Wong K."/>
            <person name="Yeh K.-C."/>
            <person name="Batut J."/>
        </authorList>
    </citation>
    <scope>NUCLEOTIDE SEQUENCE [LARGE SCALE GENOMIC DNA]</scope>
    <source>
        <strain evidence="6">1021</strain>
        <plasmid evidence="6">Plasmid pSymB</plasmid>
    </source>
</reference>
<dbReference type="Gene3D" id="1.20.120.530">
    <property type="entry name" value="GntR ligand-binding domain-like"/>
    <property type="match status" value="1"/>
</dbReference>
<evidence type="ECO:0000313" key="6">
    <source>
        <dbReference type="Proteomes" id="UP000001976"/>
    </source>
</evidence>
<dbReference type="InterPro" id="IPR011711">
    <property type="entry name" value="GntR_C"/>
</dbReference>
<dbReference type="Proteomes" id="UP000001976">
    <property type="component" value="Plasmid pSymB"/>
</dbReference>
<keyword evidence="3" id="KW-0804">Transcription</keyword>
<dbReference type="OrthoDB" id="6087511at2"/>
<dbReference type="GO" id="GO:0003677">
    <property type="term" value="F:DNA binding"/>
    <property type="evidence" value="ECO:0007669"/>
    <property type="project" value="UniProtKB-KW"/>
</dbReference>
<dbReference type="Pfam" id="PF07729">
    <property type="entry name" value="FCD"/>
    <property type="match status" value="1"/>
</dbReference>
<dbReference type="EMBL" id="AL591985">
    <property type="protein sequence ID" value="CAC49771.1"/>
    <property type="molecule type" value="Genomic_DNA"/>
</dbReference>
<evidence type="ECO:0000259" key="4">
    <source>
        <dbReference type="PROSITE" id="PS50949"/>
    </source>
</evidence>
<dbReference type="SMART" id="SM00345">
    <property type="entry name" value="HTH_GNTR"/>
    <property type="match status" value="1"/>
</dbReference>
<dbReference type="AlphaFoldDB" id="Q92TX3"/>
<dbReference type="InterPro" id="IPR000524">
    <property type="entry name" value="Tscrpt_reg_HTH_GntR"/>
</dbReference>
<reference evidence="5 6" key="1">
    <citation type="journal article" date="2001" name="Proc. Natl. Acad. Sci. U.S.A.">
        <title>The complete sequence of the 1,683-kb pSymB megaplasmid from the N2-fixing endosymbiont Sinorhizobium meliloti.</title>
        <authorList>
            <person name="Finan T.M."/>
            <person name="Weidner S."/>
            <person name="Wong K."/>
            <person name="Buhrmester J."/>
            <person name="Chain P."/>
            <person name="Vorholter F.J."/>
            <person name="Hernandez-Lucas I."/>
            <person name="Becker A."/>
            <person name="Cowie A."/>
            <person name="Gouzy J."/>
            <person name="Golding B."/>
            <person name="Puhler A."/>
        </authorList>
    </citation>
    <scope>NUCLEOTIDE SEQUENCE [LARGE SCALE GENOMIC DNA]</scope>
    <source>
        <strain evidence="5 6">1021</strain>
        <plasmid evidence="6">Plasmid pSymB</plasmid>
    </source>
</reference>
<gene>
    <name evidence="5" type="ORF">SM_b20664</name>
</gene>
<keyword evidence="5" id="KW-0614">Plasmid</keyword>
<dbReference type="SMART" id="SM00895">
    <property type="entry name" value="FCD"/>
    <property type="match status" value="1"/>
</dbReference>
<dbReference type="EnsemblBacteria" id="CAC49771">
    <property type="protein sequence ID" value="CAC49771"/>
    <property type="gene ID" value="SM_b20664"/>
</dbReference>
<dbReference type="PROSITE" id="PS50949">
    <property type="entry name" value="HTH_GNTR"/>
    <property type="match status" value="1"/>
</dbReference>
<dbReference type="HOGENOM" id="CLU_017584_9_3_5"/>
<evidence type="ECO:0000313" key="5">
    <source>
        <dbReference type="EMBL" id="CAC49771.1"/>
    </source>
</evidence>
<dbReference type="KEGG" id="sme:SM_b20664"/>
<dbReference type="Gene3D" id="1.10.10.10">
    <property type="entry name" value="Winged helix-like DNA-binding domain superfamily/Winged helix DNA-binding domain"/>
    <property type="match status" value="1"/>
</dbReference>
<protein>
    <submittedName>
        <fullName evidence="5">Transcriptional regulator, GntR family protein</fullName>
    </submittedName>
</protein>
<proteinExistence type="predicted"/>
<evidence type="ECO:0000256" key="2">
    <source>
        <dbReference type="ARBA" id="ARBA00023125"/>
    </source>
</evidence>
<dbReference type="GO" id="GO:0003700">
    <property type="term" value="F:DNA-binding transcription factor activity"/>
    <property type="evidence" value="ECO:0007669"/>
    <property type="project" value="InterPro"/>
</dbReference>
<dbReference type="SUPFAM" id="SSF48008">
    <property type="entry name" value="GntR ligand-binding domain-like"/>
    <property type="match status" value="1"/>
</dbReference>
<keyword evidence="2" id="KW-0238">DNA-binding</keyword>
<dbReference type="PANTHER" id="PTHR43537:SF43">
    <property type="entry name" value="GNTR-FAMILY TRANSCRIPTIONAL REGULATOR"/>
    <property type="match status" value="1"/>
</dbReference>
<evidence type="ECO:0000256" key="1">
    <source>
        <dbReference type="ARBA" id="ARBA00023015"/>
    </source>
</evidence>
<dbReference type="PATRIC" id="fig|266834.11.peg.6293"/>
<dbReference type="SMR" id="Q92TX3"/>
<feature type="domain" description="HTH gntR-type" evidence="4">
    <location>
        <begin position="20"/>
        <end position="88"/>
    </location>
</feature>
<name>Q92TX3_RHIME</name>
<dbReference type="Pfam" id="PF00392">
    <property type="entry name" value="GntR"/>
    <property type="match status" value="1"/>
</dbReference>
<keyword evidence="1" id="KW-0805">Transcription regulation</keyword>
<dbReference type="InterPro" id="IPR036388">
    <property type="entry name" value="WH-like_DNA-bd_sf"/>
</dbReference>
<dbReference type="eggNOG" id="COG2186">
    <property type="taxonomic scope" value="Bacteria"/>
</dbReference>
<keyword evidence="6" id="KW-1185">Reference proteome</keyword>
<dbReference type="PIR" id="C96013">
    <property type="entry name" value="C96013"/>
</dbReference>
<dbReference type="PANTHER" id="PTHR43537">
    <property type="entry name" value="TRANSCRIPTIONAL REGULATOR, GNTR FAMILY"/>
    <property type="match status" value="1"/>
</dbReference>
<dbReference type="InterPro" id="IPR036390">
    <property type="entry name" value="WH_DNA-bd_sf"/>
</dbReference>
<dbReference type="CDD" id="cd07377">
    <property type="entry name" value="WHTH_GntR"/>
    <property type="match status" value="1"/>
</dbReference>
<dbReference type="PRINTS" id="PR00035">
    <property type="entry name" value="HTHGNTR"/>
</dbReference>
<dbReference type="SUPFAM" id="SSF46785">
    <property type="entry name" value="Winged helix' DNA-binding domain"/>
    <property type="match status" value="1"/>
</dbReference>
<accession>Q92TX3</accession>
<evidence type="ECO:0000256" key="3">
    <source>
        <dbReference type="ARBA" id="ARBA00023163"/>
    </source>
</evidence>
<geneLocation type="plasmid" evidence="5 6">
    <name>pSymB</name>
</geneLocation>
<sequence length="229" mass="25104">MNGSPILTHMPKVGKSLERRTARDLIADKLMVLVATNMLRPGDVLPGERELASVLHVSRETVRGAIQTLAARGVVEVSQGSRTRVGNVDLSHVTVTIASPNAIDSYDLEDVHAARLHIELKVVGDAAENIDEEALRKLDSLLDAQKICGDDAMRFLICDREFHVAIYRNCGNPLLSDFVTDLYTYMMDYRRSAMSRPGAIEASYKDHSDIVAALSGMTGRPSSPPFTII</sequence>